<reference evidence="1 2" key="1">
    <citation type="journal article" date="2011" name="Science">
        <title>The ecoresponsive genome of Daphnia pulex.</title>
        <authorList>
            <person name="Colbourne J.K."/>
            <person name="Pfrender M.E."/>
            <person name="Gilbert D."/>
            <person name="Thomas W.K."/>
            <person name="Tucker A."/>
            <person name="Oakley T.H."/>
            <person name="Tokishita S."/>
            <person name="Aerts A."/>
            <person name="Arnold G.J."/>
            <person name="Basu M.K."/>
            <person name="Bauer D.J."/>
            <person name="Caceres C.E."/>
            <person name="Carmel L."/>
            <person name="Casola C."/>
            <person name="Choi J.H."/>
            <person name="Detter J.C."/>
            <person name="Dong Q."/>
            <person name="Dusheyko S."/>
            <person name="Eads B.D."/>
            <person name="Frohlich T."/>
            <person name="Geiler-Samerotte K.A."/>
            <person name="Gerlach D."/>
            <person name="Hatcher P."/>
            <person name="Jogdeo S."/>
            <person name="Krijgsveld J."/>
            <person name="Kriventseva E.V."/>
            <person name="Kultz D."/>
            <person name="Laforsch C."/>
            <person name="Lindquist E."/>
            <person name="Lopez J."/>
            <person name="Manak J.R."/>
            <person name="Muller J."/>
            <person name="Pangilinan J."/>
            <person name="Patwardhan R.P."/>
            <person name="Pitluck S."/>
            <person name="Pritham E.J."/>
            <person name="Rechtsteiner A."/>
            <person name="Rho M."/>
            <person name="Rogozin I.B."/>
            <person name="Sakarya O."/>
            <person name="Salamov A."/>
            <person name="Schaack S."/>
            <person name="Shapiro H."/>
            <person name="Shiga Y."/>
            <person name="Skalitzky C."/>
            <person name="Smith Z."/>
            <person name="Souvorov A."/>
            <person name="Sung W."/>
            <person name="Tang Z."/>
            <person name="Tsuchiya D."/>
            <person name="Tu H."/>
            <person name="Vos H."/>
            <person name="Wang M."/>
            <person name="Wolf Y.I."/>
            <person name="Yamagata H."/>
            <person name="Yamada T."/>
            <person name="Ye Y."/>
            <person name="Shaw J.R."/>
            <person name="Andrews J."/>
            <person name="Crease T.J."/>
            <person name="Tang H."/>
            <person name="Lucas S.M."/>
            <person name="Robertson H.M."/>
            <person name="Bork P."/>
            <person name="Koonin E.V."/>
            <person name="Zdobnov E.M."/>
            <person name="Grigoriev I.V."/>
            <person name="Lynch M."/>
            <person name="Boore J.L."/>
        </authorList>
    </citation>
    <scope>NUCLEOTIDE SEQUENCE [LARGE SCALE GENOMIC DNA]</scope>
</reference>
<accession>E9I2M5</accession>
<evidence type="ECO:0000313" key="1">
    <source>
        <dbReference type="EMBL" id="EFX61756.1"/>
    </source>
</evidence>
<dbReference type="HOGENOM" id="CLU_531663_0_0_1"/>
<dbReference type="Proteomes" id="UP000000305">
    <property type="component" value="Unassembled WGS sequence"/>
</dbReference>
<organism evidence="1 2">
    <name type="scientific">Daphnia pulex</name>
    <name type="common">Water flea</name>
    <dbReference type="NCBI Taxonomy" id="6669"/>
    <lineage>
        <taxon>Eukaryota</taxon>
        <taxon>Metazoa</taxon>
        <taxon>Ecdysozoa</taxon>
        <taxon>Arthropoda</taxon>
        <taxon>Crustacea</taxon>
        <taxon>Branchiopoda</taxon>
        <taxon>Diplostraca</taxon>
        <taxon>Cladocera</taxon>
        <taxon>Anomopoda</taxon>
        <taxon>Daphniidae</taxon>
        <taxon>Daphnia</taxon>
    </lineage>
</organism>
<name>E9I2M5_DAPPU</name>
<feature type="non-terminal residue" evidence="1">
    <location>
        <position position="513"/>
    </location>
</feature>
<sequence length="513" mass="57297">MNSKWKYHEIYQVMWDRRGMSEEQVNKYNYISLLNWLSFYYEKNKVEANKLTLNNILDAFKAYVNTSGSMLVGFGYGPTSEFGRSTQMEFPCLWITHTQASGVDISGDGKAMIPILRISILILDQVTDSKNVKVINGEDSNNGQEIVSDCFQVAQDLIAWVNGSANLRQLGVSLYKSENPTIDPVFDDTTDRLNGVMLGLSLRLNYNNCVVSASTYCLPGVFENSDATFTQFVNSGSTFISEDITVTLADGPHVFPSNVDINLPQYAIVSNPSPGTYVPGTFQLPWNSNSANVSIAVDGEAVKNDNDGSWNDGADFIIEKTGNFTLNFKMTNTINNIGAACGIDFFKGGDTDYNYTGIDMSFFRDGTTLYIYEDSGFPYIHPDPVDDTTQYTIQRQSNFVFYKVDGVTKLKVVMDKYGQDVVKELAAQLLRAGKRASGKLINSLNYDLREIADEIQLRILAEDYLTFVDEGRKAGKWPNISAIEKWVRIKGIPQTAVFPIAKSIYRFGIRPTN</sequence>
<dbReference type="KEGG" id="dpx:DAPPUDRAFT_271961"/>
<protein>
    <submittedName>
        <fullName evidence="1">Uncharacterized protein</fullName>
    </submittedName>
</protein>
<evidence type="ECO:0000313" key="2">
    <source>
        <dbReference type="Proteomes" id="UP000000305"/>
    </source>
</evidence>
<proteinExistence type="predicted"/>
<dbReference type="EMBL" id="GL734162">
    <property type="protein sequence ID" value="EFX61756.1"/>
    <property type="molecule type" value="Genomic_DNA"/>
</dbReference>
<keyword evidence="2" id="KW-1185">Reference proteome</keyword>
<gene>
    <name evidence="1" type="ORF">DAPPUDRAFT_271961</name>
</gene>
<dbReference type="AlphaFoldDB" id="E9I2M5"/>
<dbReference type="InParanoid" id="E9I2M5"/>